<dbReference type="Pfam" id="PF20242">
    <property type="entry name" value="Emfourin"/>
    <property type="match status" value="1"/>
</dbReference>
<proteinExistence type="predicted"/>
<name>A0A8J7ABZ9_DESMC</name>
<dbReference type="Proteomes" id="UP000622533">
    <property type="component" value="Unassembled WGS sequence"/>
</dbReference>
<dbReference type="EMBL" id="JADEXS010000087">
    <property type="protein sequence ID" value="MBE9022552.1"/>
    <property type="molecule type" value="Genomic_DNA"/>
</dbReference>
<evidence type="ECO:0000313" key="2">
    <source>
        <dbReference type="Proteomes" id="UP000622533"/>
    </source>
</evidence>
<evidence type="ECO:0000313" key="1">
    <source>
        <dbReference type="EMBL" id="MBE9022552.1"/>
    </source>
</evidence>
<sequence>MRISFERTGGFAGISKKTTVDTAELPANEANTLKRLVEAADLFRLPEQITSPNPQSDRFQYKLTVEDNGRQHTVTVSEAALPGTLRPLIEWLQNTPQKR</sequence>
<dbReference type="AlphaFoldDB" id="A0A8J7ABZ9"/>
<reference evidence="1" key="1">
    <citation type="submission" date="2020-10" db="EMBL/GenBank/DDBJ databases">
        <authorList>
            <person name="Castelo-Branco R."/>
            <person name="Eusebio N."/>
            <person name="Adriana R."/>
            <person name="Vieira A."/>
            <person name="Brugerolle De Fraissinette N."/>
            <person name="Rezende De Castro R."/>
            <person name="Schneider M.P."/>
            <person name="Vasconcelos V."/>
            <person name="Leao P.N."/>
        </authorList>
    </citation>
    <scope>NUCLEOTIDE SEQUENCE</scope>
    <source>
        <strain evidence="1">LEGE 12446</strain>
    </source>
</reference>
<dbReference type="InterPro" id="IPR049457">
    <property type="entry name" value="Emfourin"/>
</dbReference>
<evidence type="ECO:0008006" key="3">
    <source>
        <dbReference type="Google" id="ProtNLM"/>
    </source>
</evidence>
<organism evidence="1 2">
    <name type="scientific">Desmonostoc muscorum LEGE 12446</name>
    <dbReference type="NCBI Taxonomy" id="1828758"/>
    <lineage>
        <taxon>Bacteria</taxon>
        <taxon>Bacillati</taxon>
        <taxon>Cyanobacteriota</taxon>
        <taxon>Cyanophyceae</taxon>
        <taxon>Nostocales</taxon>
        <taxon>Nostocaceae</taxon>
        <taxon>Desmonostoc</taxon>
    </lineage>
</organism>
<accession>A0A8J7ABZ9</accession>
<comment type="caution">
    <text evidence="1">The sequence shown here is derived from an EMBL/GenBank/DDBJ whole genome shotgun (WGS) entry which is preliminary data.</text>
</comment>
<dbReference type="RefSeq" id="WP_193915286.1">
    <property type="nucleotide sequence ID" value="NZ_JADEXS020000001.1"/>
</dbReference>
<gene>
    <name evidence="1" type="ORF">IQ276_08965</name>
</gene>
<protein>
    <recommendedName>
        <fullName evidence="3">Metalloprotease</fullName>
    </recommendedName>
</protein>
<keyword evidence="2" id="KW-1185">Reference proteome</keyword>